<comment type="caution">
    <text evidence="3">The sequence shown here is derived from an EMBL/GenBank/DDBJ whole genome shotgun (WGS) entry which is preliminary data.</text>
</comment>
<feature type="domain" description="Cupin type-2" evidence="2">
    <location>
        <begin position="61"/>
        <end position="112"/>
    </location>
</feature>
<dbReference type="Pfam" id="PF07883">
    <property type="entry name" value="Cupin_2"/>
    <property type="match status" value="1"/>
</dbReference>
<name>A0ABX0VJ14_9ENTR</name>
<evidence type="ECO:0000313" key="3">
    <source>
        <dbReference type="EMBL" id="NIY46937.1"/>
    </source>
</evidence>
<dbReference type="InterPro" id="IPR011051">
    <property type="entry name" value="RmlC_Cupin_sf"/>
</dbReference>
<feature type="region of interest" description="Disordered" evidence="1">
    <location>
        <begin position="147"/>
        <end position="166"/>
    </location>
</feature>
<organism evidence="3 4">
    <name type="scientific">Cedecea colo</name>
    <dbReference type="NCBI Taxonomy" id="2552946"/>
    <lineage>
        <taxon>Bacteria</taxon>
        <taxon>Pseudomonadati</taxon>
        <taxon>Pseudomonadota</taxon>
        <taxon>Gammaproteobacteria</taxon>
        <taxon>Enterobacterales</taxon>
        <taxon>Enterobacteriaceae</taxon>
        <taxon>Cedecea</taxon>
    </lineage>
</organism>
<dbReference type="PANTHER" id="PTHR36448">
    <property type="entry name" value="BLR7373 PROTEIN"/>
    <property type="match status" value="1"/>
</dbReference>
<dbReference type="InterPro" id="IPR014710">
    <property type="entry name" value="RmlC-like_jellyroll"/>
</dbReference>
<evidence type="ECO:0000259" key="2">
    <source>
        <dbReference type="Pfam" id="PF07883"/>
    </source>
</evidence>
<dbReference type="RefSeq" id="WP_167607980.1">
    <property type="nucleotide sequence ID" value="NZ_SOYS01000002.1"/>
</dbReference>
<dbReference type="PANTHER" id="PTHR36448:SF2">
    <property type="entry name" value="CUPIN TYPE-1 DOMAIN-CONTAINING PROTEIN"/>
    <property type="match status" value="1"/>
</dbReference>
<dbReference type="Gene3D" id="2.60.120.10">
    <property type="entry name" value="Jelly Rolls"/>
    <property type="match status" value="1"/>
</dbReference>
<dbReference type="EMBL" id="SOYS01000002">
    <property type="protein sequence ID" value="NIY46937.1"/>
    <property type="molecule type" value="Genomic_DNA"/>
</dbReference>
<gene>
    <name evidence="3" type="ORF">E2L00_05190</name>
</gene>
<dbReference type="Proteomes" id="UP000697927">
    <property type="component" value="Unassembled WGS sequence"/>
</dbReference>
<dbReference type="SUPFAM" id="SSF51182">
    <property type="entry name" value="RmlC-like cupins"/>
    <property type="match status" value="1"/>
</dbReference>
<accession>A0ABX0VJ14</accession>
<dbReference type="InterPro" id="IPR047121">
    <property type="entry name" value="YjiB-like"/>
</dbReference>
<sequence length="166" mass="18231">MAAELETLALNQASGGVPNSALPLLLYHRVFHEENLAEAFENLFARNGWPPRWRYPVFTYTHFHSNTHEALGVFAGRAKIQFGGESGPVVDISRGDAVLIPAGVGHKQIEASEDFMCVGAYPDGFSPDKYLDQPGQLAQVKENITKVPQPDKDPVTGTREGINTLW</sequence>
<dbReference type="PIRSF" id="PIRSF019307">
    <property type="entry name" value="UCP019307"/>
    <property type="match status" value="1"/>
</dbReference>
<dbReference type="InterPro" id="IPR013096">
    <property type="entry name" value="Cupin_2"/>
</dbReference>
<dbReference type="InterPro" id="IPR014500">
    <property type="entry name" value="UCP019307_cupin"/>
</dbReference>
<reference evidence="3 4" key="1">
    <citation type="journal article" date="2020" name="Microorganisms">
        <title>Polyphasic Characterisation of Cedecea colo sp. nov., a New Enteric Bacterium Isolated from the Koala Hindgut.</title>
        <authorList>
            <person name="Boath J.M."/>
            <person name="Dakhal S."/>
            <person name="Van T.T.H."/>
            <person name="Moore R.J."/>
            <person name="Dekiwadia C."/>
            <person name="Macreadie I.G."/>
        </authorList>
    </citation>
    <scope>NUCLEOTIDE SEQUENCE [LARGE SCALE GENOMIC DNA]</scope>
    <source>
        <strain evidence="3 4">ZA</strain>
    </source>
</reference>
<keyword evidence="4" id="KW-1185">Reference proteome</keyword>
<evidence type="ECO:0000256" key="1">
    <source>
        <dbReference type="SAM" id="MobiDB-lite"/>
    </source>
</evidence>
<proteinExistence type="predicted"/>
<dbReference type="CDD" id="cd02219">
    <property type="entry name" value="cupin_YjlB-like"/>
    <property type="match status" value="1"/>
</dbReference>
<evidence type="ECO:0000313" key="4">
    <source>
        <dbReference type="Proteomes" id="UP000697927"/>
    </source>
</evidence>
<protein>
    <submittedName>
        <fullName evidence="3">Cupin domain-containing protein</fullName>
    </submittedName>
</protein>